<reference evidence="1 2" key="1">
    <citation type="journal article" date="2013" name="BMC Microbiol.">
        <title>Identification of the type II cytochrome c maturation pathway in anammox bacteria by comparative genomics.</title>
        <authorList>
            <person name="Ferousi C."/>
            <person name="Speth D.R."/>
            <person name="Reimann J."/>
            <person name="Op den Camp H.J."/>
            <person name="Allen J.W."/>
            <person name="Keltjens J.T."/>
            <person name="Jetten M.S."/>
        </authorList>
    </citation>
    <scope>NUCLEOTIDE SEQUENCE [LARGE SCALE GENOMIC DNA]</scope>
    <source>
        <strain evidence="1">RU1</strain>
    </source>
</reference>
<organism evidence="1 2">
    <name type="scientific">Candidatus Brocadia fulgida</name>
    <dbReference type="NCBI Taxonomy" id="380242"/>
    <lineage>
        <taxon>Bacteria</taxon>
        <taxon>Pseudomonadati</taxon>
        <taxon>Planctomycetota</taxon>
        <taxon>Candidatus Brocadiia</taxon>
        <taxon>Candidatus Brocadiales</taxon>
        <taxon>Candidatus Brocadiaceae</taxon>
        <taxon>Candidatus Brocadia</taxon>
    </lineage>
</organism>
<name>A0A0M2V207_9BACT</name>
<accession>A0A0M2V207</accession>
<dbReference type="EMBL" id="LAQJ01000015">
    <property type="protein sequence ID" value="KKO21161.1"/>
    <property type="molecule type" value="Genomic_DNA"/>
</dbReference>
<keyword evidence="2" id="KW-1185">Reference proteome</keyword>
<evidence type="ECO:0000313" key="1">
    <source>
        <dbReference type="EMBL" id="KKO21161.1"/>
    </source>
</evidence>
<proteinExistence type="predicted"/>
<evidence type="ECO:0000313" key="2">
    <source>
        <dbReference type="Proteomes" id="UP000034954"/>
    </source>
</evidence>
<gene>
    <name evidence="1" type="ORF">BROFUL_00122</name>
</gene>
<dbReference type="Proteomes" id="UP000034954">
    <property type="component" value="Unassembled WGS sequence"/>
</dbReference>
<comment type="caution">
    <text evidence="1">The sequence shown here is derived from an EMBL/GenBank/DDBJ whole genome shotgun (WGS) entry which is preliminary data.</text>
</comment>
<protein>
    <submittedName>
        <fullName evidence="1">Uncharacterized protein</fullName>
    </submittedName>
</protein>
<sequence>MGEGLQDNQKTVTLCPVTKQTFSGGFAMKISTSKIMTLFLVGGIATDVFAANGNKGDWGFDPKYYNYALIEGEVTSIDHDKGFLRVEGKDEQIFFCEHTEFFRGDISLPMERVFHAVKFNNDQKIESVHVNVGDMIKSRYSKFSNGKIYLDTCLAGEDLKPGDVTGGKDNTLLSEK</sequence>
<dbReference type="AlphaFoldDB" id="A0A0M2V207"/>